<dbReference type="RefSeq" id="WP_037477425.1">
    <property type="nucleotide sequence ID" value="NZ_AZRA01000007.1"/>
</dbReference>
<gene>
    <name evidence="1" type="ORF">X805_02790</name>
</gene>
<dbReference type="Proteomes" id="UP000026714">
    <property type="component" value="Unassembled WGS sequence"/>
</dbReference>
<evidence type="ECO:0000313" key="1">
    <source>
        <dbReference type="EMBL" id="KDB54056.1"/>
    </source>
</evidence>
<organism evidence="1 2">
    <name type="scientific">Sphaerotilus natans subsp. natans DSM 6575</name>
    <dbReference type="NCBI Taxonomy" id="1286631"/>
    <lineage>
        <taxon>Bacteria</taxon>
        <taxon>Pseudomonadati</taxon>
        <taxon>Pseudomonadota</taxon>
        <taxon>Betaproteobacteria</taxon>
        <taxon>Burkholderiales</taxon>
        <taxon>Sphaerotilaceae</taxon>
        <taxon>Sphaerotilus</taxon>
    </lineage>
</organism>
<dbReference type="STRING" id="34103.SAMN05421778_104120"/>
<keyword evidence="2" id="KW-1185">Reference proteome</keyword>
<protein>
    <submittedName>
        <fullName evidence="1">Uncharacterized protein</fullName>
    </submittedName>
</protein>
<name>A0A059KRM2_9BURK</name>
<evidence type="ECO:0000313" key="2">
    <source>
        <dbReference type="Proteomes" id="UP000026714"/>
    </source>
</evidence>
<dbReference type="EMBL" id="AZRA01000007">
    <property type="protein sequence ID" value="KDB54056.1"/>
    <property type="molecule type" value="Genomic_DNA"/>
</dbReference>
<comment type="caution">
    <text evidence="1">The sequence shown here is derived from an EMBL/GenBank/DDBJ whole genome shotgun (WGS) entry which is preliminary data.</text>
</comment>
<dbReference type="eggNOG" id="ENOG502ZIA6">
    <property type="taxonomic scope" value="Bacteria"/>
</dbReference>
<accession>A0A059KRM2</accession>
<dbReference type="AlphaFoldDB" id="A0A059KRM2"/>
<sequence>MAQILVPVQSQAFAAAQAPLVRLVGWLVDQWQAAMKAAKSSLQPREPRTAEELIEWAGRYEATQPSYAADLRAAAVRAQQISGSRYI</sequence>
<dbReference type="PATRIC" id="fig|1286631.3.peg.274"/>
<proteinExistence type="predicted"/>
<reference evidence="1 2" key="1">
    <citation type="journal article" date="2014" name="FEMS Microbiol. Ecol.">
        <title>Sphaerotilus natans encrusted with nanoball-shaped Fe(III) oxide minerals formed by nitrate-reducing mixotrophic Fe(II) oxidation.</title>
        <authorList>
            <person name="Park S."/>
            <person name="Kim D.H."/>
            <person name="Lee J.H."/>
            <person name="Hur H.G."/>
        </authorList>
    </citation>
    <scope>NUCLEOTIDE SEQUENCE [LARGE SCALE GENOMIC DNA]</scope>
    <source>
        <strain evidence="1 2">DSM 6575</strain>
    </source>
</reference>